<keyword evidence="2" id="KW-1277">Toxin-antitoxin system</keyword>
<keyword evidence="7" id="KW-1185">Reference proteome</keyword>
<reference evidence="6 7" key="2">
    <citation type="submission" date="2019-08" db="EMBL/GenBank/DDBJ databases">
        <title>Jejuicoccus antrihumi gen. nov., sp. nov., a new member of the family Dermacoccaceae isolated from a cave.</title>
        <authorList>
            <person name="Schumann P."/>
            <person name="Kim I.S."/>
        </authorList>
    </citation>
    <scope>NUCLEOTIDE SEQUENCE [LARGE SCALE GENOMIC DNA]</scope>
    <source>
        <strain evidence="6 7">C5-26</strain>
    </source>
</reference>
<organism evidence="6 7">
    <name type="scientific">Leekyejoonella antrihumi</name>
    <dbReference type="NCBI Taxonomy" id="1660198"/>
    <lineage>
        <taxon>Bacteria</taxon>
        <taxon>Bacillati</taxon>
        <taxon>Actinomycetota</taxon>
        <taxon>Actinomycetes</taxon>
        <taxon>Micrococcales</taxon>
        <taxon>Dermacoccaceae</taxon>
        <taxon>Leekyejoonella</taxon>
    </lineage>
</organism>
<dbReference type="OrthoDB" id="4725864at2"/>
<accession>A0A563E7M6</accession>
<evidence type="ECO:0000313" key="7">
    <source>
        <dbReference type="Proteomes" id="UP000320244"/>
    </source>
</evidence>
<dbReference type="GO" id="GO:0000166">
    <property type="term" value="F:nucleotide binding"/>
    <property type="evidence" value="ECO:0007669"/>
    <property type="project" value="UniProtKB-KW"/>
</dbReference>
<dbReference type="GO" id="GO:0110001">
    <property type="term" value="C:toxin-antitoxin complex"/>
    <property type="evidence" value="ECO:0007669"/>
    <property type="project" value="InterPro"/>
</dbReference>
<name>A0A563E7M6_9MICO</name>
<dbReference type="Pfam" id="PF01934">
    <property type="entry name" value="HepT-like"/>
    <property type="match status" value="1"/>
</dbReference>
<evidence type="ECO:0000256" key="4">
    <source>
        <dbReference type="ARBA" id="ARBA00022741"/>
    </source>
</evidence>
<sequence length="125" mass="14224">MNQAGDSNQVQRTLKDILDFADEVDQYVIALGESNFHEHRPTEYVAEALLHRIGEAISRLPEDFTAAHPEVSWQKMKSMRNVVAHEYGFIDYHIVWRALSTKLPEDVAAIERILRHGDLSTPASP</sequence>
<keyword evidence="4" id="KW-0547">Nucleotide-binding</keyword>
<comment type="caution">
    <text evidence="6">The sequence shown here is derived from an EMBL/GenBank/DDBJ whole genome shotgun (WGS) entry which is preliminary data.</text>
</comment>
<dbReference type="RefSeq" id="WP_146314923.1">
    <property type="nucleotide sequence ID" value="NZ_VCQV01000002.1"/>
</dbReference>
<keyword evidence="1" id="KW-0597">Phosphoprotein</keyword>
<reference evidence="6 7" key="1">
    <citation type="submission" date="2019-05" db="EMBL/GenBank/DDBJ databases">
        <authorList>
            <person name="Lee S.D."/>
        </authorList>
    </citation>
    <scope>NUCLEOTIDE SEQUENCE [LARGE SCALE GENOMIC DNA]</scope>
    <source>
        <strain evidence="6 7">C5-26</strain>
    </source>
</reference>
<dbReference type="GO" id="GO:0004540">
    <property type="term" value="F:RNA nuclease activity"/>
    <property type="evidence" value="ECO:0007669"/>
    <property type="project" value="InterPro"/>
</dbReference>
<dbReference type="PANTHER" id="PTHR34139:SF1">
    <property type="entry name" value="RNASE MJ1380-RELATED"/>
    <property type="match status" value="1"/>
</dbReference>
<dbReference type="PANTHER" id="PTHR34139">
    <property type="entry name" value="UPF0331 PROTEIN MJ0127"/>
    <property type="match status" value="1"/>
</dbReference>
<evidence type="ECO:0000313" key="6">
    <source>
        <dbReference type="EMBL" id="TWP38520.1"/>
    </source>
</evidence>
<proteinExistence type="predicted"/>
<evidence type="ECO:0000256" key="5">
    <source>
        <dbReference type="ARBA" id="ARBA00022801"/>
    </source>
</evidence>
<evidence type="ECO:0000256" key="2">
    <source>
        <dbReference type="ARBA" id="ARBA00022649"/>
    </source>
</evidence>
<dbReference type="GO" id="GO:0016787">
    <property type="term" value="F:hydrolase activity"/>
    <property type="evidence" value="ECO:0007669"/>
    <property type="project" value="UniProtKB-KW"/>
</dbReference>
<dbReference type="InterPro" id="IPR008201">
    <property type="entry name" value="HepT-like"/>
</dbReference>
<dbReference type="InterPro" id="IPR051813">
    <property type="entry name" value="HepT_RNase_toxin"/>
</dbReference>
<protein>
    <submittedName>
        <fullName evidence="6">DUF86 domain-containing protein</fullName>
    </submittedName>
</protein>
<dbReference type="Proteomes" id="UP000320244">
    <property type="component" value="Unassembled WGS sequence"/>
</dbReference>
<gene>
    <name evidence="6" type="ORF">FGL98_01615</name>
</gene>
<evidence type="ECO:0000256" key="1">
    <source>
        <dbReference type="ARBA" id="ARBA00022553"/>
    </source>
</evidence>
<evidence type="ECO:0000256" key="3">
    <source>
        <dbReference type="ARBA" id="ARBA00022722"/>
    </source>
</evidence>
<dbReference type="AlphaFoldDB" id="A0A563E7M6"/>
<dbReference type="EMBL" id="VCQV01000002">
    <property type="protein sequence ID" value="TWP38520.1"/>
    <property type="molecule type" value="Genomic_DNA"/>
</dbReference>
<keyword evidence="3" id="KW-0540">Nuclease</keyword>
<keyword evidence="5" id="KW-0378">Hydrolase</keyword>